<evidence type="ECO:0000256" key="2">
    <source>
        <dbReference type="ARBA" id="ARBA00022679"/>
    </source>
</evidence>
<dbReference type="EMBL" id="JBIAQY010000026">
    <property type="protein sequence ID" value="MFF3574305.1"/>
    <property type="molecule type" value="Genomic_DNA"/>
</dbReference>
<keyword evidence="1 5" id="KW-0489">Methyltransferase</keyword>
<comment type="caution">
    <text evidence="5">The sequence shown here is derived from an EMBL/GenBank/DDBJ whole genome shotgun (WGS) entry which is preliminary data.</text>
</comment>
<dbReference type="EC" id="2.1.1.-" evidence="5"/>
<keyword evidence="2 5" id="KW-0808">Transferase</keyword>
<gene>
    <name evidence="5" type="ORF">ACFYXQ_41815</name>
</gene>
<protein>
    <submittedName>
        <fullName evidence="5">Class I SAM-dependent methyltransferase</fullName>
        <ecNumber evidence="5">2.1.1.-</ecNumber>
    </submittedName>
</protein>
<evidence type="ECO:0000313" key="6">
    <source>
        <dbReference type="Proteomes" id="UP001601992"/>
    </source>
</evidence>
<evidence type="ECO:0000256" key="3">
    <source>
        <dbReference type="ARBA" id="ARBA00022691"/>
    </source>
</evidence>
<sequence length="219" mass="23840">MNENRPHSVLQSHDYLPAAGHDILLPAFDLLSRALGTPALHDRLVAQAELRPGHRVIEIGCGTGNLVIKAIRAQPAAEVIGSDPDPKALARAERKAKGLSGLRFERGYAQNLPHPDGEFDRVLSALMLHHLPTDIKAAALTEARRVLRPGGRLHLVDVGGDITRANTFLGRQLLRNGHVEANLALPHLLETAGFDHTLISSESHPRMGHIVYYQATRPA</sequence>
<evidence type="ECO:0000256" key="1">
    <source>
        <dbReference type="ARBA" id="ARBA00022603"/>
    </source>
</evidence>
<keyword evidence="6" id="KW-1185">Reference proteome</keyword>
<dbReference type="PANTHER" id="PTHR42912">
    <property type="entry name" value="METHYLTRANSFERASE"/>
    <property type="match status" value="1"/>
</dbReference>
<dbReference type="InterPro" id="IPR041698">
    <property type="entry name" value="Methyltransf_25"/>
</dbReference>
<evidence type="ECO:0000259" key="4">
    <source>
        <dbReference type="Pfam" id="PF13649"/>
    </source>
</evidence>
<dbReference type="InterPro" id="IPR023576">
    <property type="entry name" value="UbiE/COQ5_MeTrFase_CS"/>
</dbReference>
<dbReference type="RefSeq" id="WP_040818064.1">
    <property type="nucleotide sequence ID" value="NZ_JBIAQY010000026.1"/>
</dbReference>
<proteinExistence type="predicted"/>
<reference evidence="5 6" key="1">
    <citation type="submission" date="2024-10" db="EMBL/GenBank/DDBJ databases">
        <title>The Natural Products Discovery Center: Release of the First 8490 Sequenced Strains for Exploring Actinobacteria Biosynthetic Diversity.</title>
        <authorList>
            <person name="Kalkreuter E."/>
            <person name="Kautsar S.A."/>
            <person name="Yang D."/>
            <person name="Bader C.D."/>
            <person name="Teijaro C.N."/>
            <person name="Fluegel L."/>
            <person name="Davis C.M."/>
            <person name="Simpson J.R."/>
            <person name="Lauterbach L."/>
            <person name="Steele A.D."/>
            <person name="Gui C."/>
            <person name="Meng S."/>
            <person name="Li G."/>
            <person name="Viehrig K."/>
            <person name="Ye F."/>
            <person name="Su P."/>
            <person name="Kiefer A.F."/>
            <person name="Nichols A."/>
            <person name="Cepeda A.J."/>
            <person name="Yan W."/>
            <person name="Fan B."/>
            <person name="Jiang Y."/>
            <person name="Adhikari A."/>
            <person name="Zheng C.-J."/>
            <person name="Schuster L."/>
            <person name="Cowan T.M."/>
            <person name="Smanski M.J."/>
            <person name="Chevrette M.G."/>
            <person name="De Carvalho L.P.S."/>
            <person name="Shen B."/>
        </authorList>
    </citation>
    <scope>NUCLEOTIDE SEQUENCE [LARGE SCALE GENOMIC DNA]</scope>
    <source>
        <strain evidence="5 6">NPDC002593</strain>
    </source>
</reference>
<dbReference type="SUPFAM" id="SSF53335">
    <property type="entry name" value="S-adenosyl-L-methionine-dependent methyltransferases"/>
    <property type="match status" value="1"/>
</dbReference>
<dbReference type="CDD" id="cd02440">
    <property type="entry name" value="AdoMet_MTases"/>
    <property type="match status" value="1"/>
</dbReference>
<feature type="domain" description="Methyltransferase" evidence="4">
    <location>
        <begin position="56"/>
        <end position="151"/>
    </location>
</feature>
<name>A0ABW6SDD4_9NOCA</name>
<evidence type="ECO:0000313" key="5">
    <source>
        <dbReference type="EMBL" id="MFF3574305.1"/>
    </source>
</evidence>
<dbReference type="Pfam" id="PF13649">
    <property type="entry name" value="Methyltransf_25"/>
    <property type="match status" value="1"/>
</dbReference>
<dbReference type="InterPro" id="IPR029063">
    <property type="entry name" value="SAM-dependent_MTases_sf"/>
</dbReference>
<keyword evidence="3" id="KW-0949">S-adenosyl-L-methionine</keyword>
<dbReference type="Proteomes" id="UP001601992">
    <property type="component" value="Unassembled WGS sequence"/>
</dbReference>
<dbReference type="PROSITE" id="PS01184">
    <property type="entry name" value="UBIE_2"/>
    <property type="match status" value="1"/>
</dbReference>
<dbReference type="Gene3D" id="3.40.50.150">
    <property type="entry name" value="Vaccinia Virus protein VP39"/>
    <property type="match status" value="1"/>
</dbReference>
<accession>A0ABW6SDD4</accession>
<organism evidence="5 6">
    <name type="scientific">Nocardia jiangxiensis</name>
    <dbReference type="NCBI Taxonomy" id="282685"/>
    <lineage>
        <taxon>Bacteria</taxon>
        <taxon>Bacillati</taxon>
        <taxon>Actinomycetota</taxon>
        <taxon>Actinomycetes</taxon>
        <taxon>Mycobacteriales</taxon>
        <taxon>Nocardiaceae</taxon>
        <taxon>Nocardia</taxon>
    </lineage>
</organism>
<dbReference type="GO" id="GO:0008168">
    <property type="term" value="F:methyltransferase activity"/>
    <property type="evidence" value="ECO:0007669"/>
    <property type="project" value="UniProtKB-KW"/>
</dbReference>
<dbReference type="GO" id="GO:0032259">
    <property type="term" value="P:methylation"/>
    <property type="evidence" value="ECO:0007669"/>
    <property type="project" value="UniProtKB-KW"/>
</dbReference>
<dbReference type="InterPro" id="IPR050508">
    <property type="entry name" value="Methyltransf_Superfamily"/>
</dbReference>